<evidence type="ECO:0000256" key="2">
    <source>
        <dbReference type="ARBA" id="ARBA00004871"/>
    </source>
</evidence>
<evidence type="ECO:0000256" key="5">
    <source>
        <dbReference type="ARBA" id="ARBA00022679"/>
    </source>
</evidence>
<organism evidence="13 14">
    <name type="scientific">Gemmiger formicilis</name>
    <dbReference type="NCBI Taxonomy" id="745368"/>
    <lineage>
        <taxon>Bacteria</taxon>
        <taxon>Bacillati</taxon>
        <taxon>Bacillota</taxon>
        <taxon>Clostridia</taxon>
        <taxon>Eubacteriales</taxon>
        <taxon>Gemmiger</taxon>
    </lineage>
</organism>
<dbReference type="PRINTS" id="PR01100">
    <property type="entry name" value="SHIKIMTKNASE"/>
</dbReference>
<dbReference type="STRING" id="745368.SAMN02745178_00071"/>
<name>A0A1T4W8K7_9FIRM</name>
<keyword evidence="9 11" id="KW-0057">Aromatic amino acid biosynthesis</keyword>
<evidence type="ECO:0000256" key="7">
    <source>
        <dbReference type="ARBA" id="ARBA00022777"/>
    </source>
</evidence>
<sequence>MQQRLYGLIGGKLGHSYSKIIHEKIADYTYELLPLPTEAEARTFMEKRAFAAINVTIPYKQFVIPYCDVVDPKAQSIGAVNTIVNRDGKLYGYNTDYAGFAYLAGAHGVDFAGKTVLILGTGGTHSTVTAVCRDGGAKEILTASRTGKGDALLYSEAMHRPDVQIIVNTTPCGMFPNVGQCLIDPKAFPALEAVLDVVYNPFRTELLLRAEDYGVTAAGGFEMLVAQAVFAAEHFTGRQLDTAAIIPAVSRELRHQLANVSIIGMPGCGKSTVGAALAKRLDKKFVDLDAEIERRTGHNIPDIFAQEGEDAFRRYEADVLAEVAKSNSQVIACGGGVIKSPANTRALRQNGPVLWVRRPLEALATGGRPLSKGGAALKQLEAERTPLYEAASTVVLENNGSLGEAVDAAVKLFETDEKL</sequence>
<dbReference type="GO" id="GO:0008652">
    <property type="term" value="P:amino acid biosynthetic process"/>
    <property type="evidence" value="ECO:0007669"/>
    <property type="project" value="UniProtKB-KW"/>
</dbReference>
<comment type="subunit">
    <text evidence="11">Monomer.</text>
</comment>
<keyword evidence="7 11" id="KW-0418">Kinase</keyword>
<dbReference type="GO" id="GO:0000287">
    <property type="term" value="F:magnesium ion binding"/>
    <property type="evidence" value="ECO:0007669"/>
    <property type="project" value="UniProtKB-UniRule"/>
</dbReference>
<dbReference type="GO" id="GO:0005829">
    <property type="term" value="C:cytosol"/>
    <property type="evidence" value="ECO:0007669"/>
    <property type="project" value="TreeGrafter"/>
</dbReference>
<comment type="catalytic activity">
    <reaction evidence="10 11">
        <text>shikimate + ATP = 3-phosphoshikimate + ADP + H(+)</text>
        <dbReference type="Rhea" id="RHEA:13121"/>
        <dbReference type="ChEBI" id="CHEBI:15378"/>
        <dbReference type="ChEBI" id="CHEBI:30616"/>
        <dbReference type="ChEBI" id="CHEBI:36208"/>
        <dbReference type="ChEBI" id="CHEBI:145989"/>
        <dbReference type="ChEBI" id="CHEBI:456216"/>
        <dbReference type="EC" id="2.7.1.71"/>
    </reaction>
</comment>
<evidence type="ECO:0000259" key="12">
    <source>
        <dbReference type="Pfam" id="PF08501"/>
    </source>
</evidence>
<evidence type="ECO:0000313" key="13">
    <source>
        <dbReference type="EMBL" id="SKA73031.1"/>
    </source>
</evidence>
<evidence type="ECO:0000256" key="9">
    <source>
        <dbReference type="ARBA" id="ARBA00023141"/>
    </source>
</evidence>
<dbReference type="GO" id="GO:0005524">
    <property type="term" value="F:ATP binding"/>
    <property type="evidence" value="ECO:0007669"/>
    <property type="project" value="UniProtKB-UniRule"/>
</dbReference>
<comment type="cofactor">
    <cofactor evidence="11">
        <name>Mg(2+)</name>
        <dbReference type="ChEBI" id="CHEBI:18420"/>
    </cofactor>
    <text evidence="11">Binds 1 Mg(2+) ion per subunit.</text>
</comment>
<dbReference type="GO" id="GO:0004765">
    <property type="term" value="F:shikimate kinase activity"/>
    <property type="evidence" value="ECO:0007669"/>
    <property type="project" value="UniProtKB-UniRule"/>
</dbReference>
<reference evidence="13 14" key="1">
    <citation type="submission" date="2017-02" db="EMBL/GenBank/DDBJ databases">
        <authorList>
            <person name="Peterson S.W."/>
        </authorList>
    </citation>
    <scope>NUCLEOTIDE SEQUENCE [LARGE SCALE GENOMIC DNA]</scope>
    <source>
        <strain evidence="13 14">ATCC 27749</strain>
    </source>
</reference>
<feature type="binding site" evidence="11">
    <location>
        <position position="313"/>
    </location>
    <ligand>
        <name>substrate</name>
    </ligand>
</feature>
<dbReference type="InterPro" id="IPR031322">
    <property type="entry name" value="Shikimate/glucono_kinase"/>
</dbReference>
<dbReference type="CDD" id="cd01065">
    <property type="entry name" value="NAD_bind_Shikimate_DH"/>
    <property type="match status" value="1"/>
</dbReference>
<dbReference type="CDD" id="cd00464">
    <property type="entry name" value="SK"/>
    <property type="match status" value="1"/>
</dbReference>
<feature type="binding site" evidence="11">
    <location>
        <position position="368"/>
    </location>
    <ligand>
        <name>ATP</name>
        <dbReference type="ChEBI" id="CHEBI:30616"/>
    </ligand>
</feature>
<dbReference type="EMBL" id="FUYF01000001">
    <property type="protein sequence ID" value="SKA73031.1"/>
    <property type="molecule type" value="Genomic_DNA"/>
</dbReference>
<keyword evidence="11" id="KW-0460">Magnesium</keyword>
<feature type="domain" description="Shikimate dehydrogenase substrate binding N-terminal" evidence="12">
    <location>
        <begin position="8"/>
        <end position="83"/>
    </location>
</feature>
<evidence type="ECO:0000256" key="8">
    <source>
        <dbReference type="ARBA" id="ARBA00022840"/>
    </source>
</evidence>
<dbReference type="InterPro" id="IPR046346">
    <property type="entry name" value="Aminoacid_DH-like_N_sf"/>
</dbReference>
<dbReference type="SUPFAM" id="SSF53223">
    <property type="entry name" value="Aminoacid dehydrogenase-like, N-terminal domain"/>
    <property type="match status" value="1"/>
</dbReference>
<dbReference type="InterPro" id="IPR022893">
    <property type="entry name" value="Shikimate_DH_fam"/>
</dbReference>
<feature type="binding site" evidence="11">
    <location>
        <position position="271"/>
    </location>
    <ligand>
        <name>Mg(2+)</name>
        <dbReference type="ChEBI" id="CHEBI:18420"/>
    </ligand>
</feature>
<dbReference type="OrthoDB" id="9800332at2"/>
<evidence type="ECO:0000256" key="6">
    <source>
        <dbReference type="ARBA" id="ARBA00022741"/>
    </source>
</evidence>
<keyword evidence="6 11" id="KW-0547">Nucleotide-binding</keyword>
<dbReference type="AlphaFoldDB" id="A0A1T4W8K7"/>
<dbReference type="Pfam" id="PF08501">
    <property type="entry name" value="Shikimate_dh_N"/>
    <property type="match status" value="1"/>
</dbReference>
<comment type="similarity">
    <text evidence="11">Belongs to the shikimate kinase family.</text>
</comment>
<proteinExistence type="inferred from homology"/>
<dbReference type="SUPFAM" id="SSF52540">
    <property type="entry name" value="P-loop containing nucleoside triphosphate hydrolases"/>
    <property type="match status" value="1"/>
</dbReference>
<feature type="binding site" evidence="11">
    <location>
        <position position="384"/>
    </location>
    <ligand>
        <name>substrate</name>
    </ligand>
</feature>
<dbReference type="HAMAP" id="MF_00109">
    <property type="entry name" value="Shikimate_kinase"/>
    <property type="match status" value="1"/>
</dbReference>
<evidence type="ECO:0000313" key="14">
    <source>
        <dbReference type="Proteomes" id="UP000190286"/>
    </source>
</evidence>
<dbReference type="PANTHER" id="PTHR21089">
    <property type="entry name" value="SHIKIMATE DEHYDROGENASE"/>
    <property type="match status" value="1"/>
</dbReference>
<evidence type="ECO:0000256" key="3">
    <source>
        <dbReference type="ARBA" id="ARBA00012154"/>
    </source>
</evidence>
<evidence type="ECO:0000256" key="10">
    <source>
        <dbReference type="ARBA" id="ARBA00048567"/>
    </source>
</evidence>
<dbReference type="UniPathway" id="UPA00053">
    <property type="reaction ID" value="UER00088"/>
</dbReference>
<protein>
    <recommendedName>
        <fullName evidence="3 11">Shikimate kinase</fullName>
        <shortName evidence="11">SK</shortName>
        <ecNumber evidence="3 11">2.7.1.71</ecNumber>
    </recommendedName>
</protein>
<keyword evidence="11" id="KW-0479">Metal-binding</keyword>
<dbReference type="PANTHER" id="PTHR21089:SF1">
    <property type="entry name" value="BIFUNCTIONAL 3-DEHYDROQUINATE DEHYDRATASE_SHIKIMATE DEHYDROGENASE, CHLOROPLASTIC"/>
    <property type="match status" value="1"/>
</dbReference>
<feature type="binding site" evidence="11">
    <location>
        <begin position="267"/>
        <end position="272"/>
    </location>
    <ligand>
        <name>ATP</name>
        <dbReference type="ChEBI" id="CHEBI:30616"/>
    </ligand>
</feature>
<dbReference type="Pfam" id="PF01202">
    <property type="entry name" value="SKI"/>
    <property type="match status" value="1"/>
</dbReference>
<dbReference type="InterPro" id="IPR027417">
    <property type="entry name" value="P-loop_NTPase"/>
</dbReference>
<feature type="binding site" evidence="11">
    <location>
        <position position="289"/>
    </location>
    <ligand>
        <name>substrate</name>
    </ligand>
</feature>
<comment type="subcellular location">
    <subcellularLocation>
        <location evidence="11">Cytoplasm</location>
    </subcellularLocation>
</comment>
<dbReference type="InterPro" id="IPR036291">
    <property type="entry name" value="NAD(P)-bd_dom_sf"/>
</dbReference>
<dbReference type="GO" id="GO:0009423">
    <property type="term" value="P:chorismate biosynthetic process"/>
    <property type="evidence" value="ECO:0007669"/>
    <property type="project" value="UniProtKB-UniRule"/>
</dbReference>
<evidence type="ECO:0000256" key="1">
    <source>
        <dbReference type="ARBA" id="ARBA00004842"/>
    </source>
</evidence>
<dbReference type="Gene3D" id="3.40.50.720">
    <property type="entry name" value="NAD(P)-binding Rossmann-like Domain"/>
    <property type="match status" value="1"/>
</dbReference>
<dbReference type="EC" id="2.7.1.71" evidence="3 11"/>
<evidence type="ECO:0000256" key="11">
    <source>
        <dbReference type="HAMAP-Rule" id="MF_00109"/>
    </source>
</evidence>
<dbReference type="PROSITE" id="PS01128">
    <property type="entry name" value="SHIKIMATE_KINASE"/>
    <property type="match status" value="1"/>
</dbReference>
<keyword evidence="11" id="KW-0963">Cytoplasm</keyword>
<keyword evidence="8 11" id="KW-0067">ATP-binding</keyword>
<dbReference type="Gene3D" id="3.40.50.300">
    <property type="entry name" value="P-loop containing nucleotide triphosphate hydrolases"/>
    <property type="match status" value="1"/>
</dbReference>
<dbReference type="InterPro" id="IPR013708">
    <property type="entry name" value="Shikimate_DH-bd_N"/>
</dbReference>
<dbReference type="RefSeq" id="WP_078783094.1">
    <property type="nucleotide sequence ID" value="NZ_FUYF01000001.1"/>
</dbReference>
<dbReference type="InterPro" id="IPR000623">
    <property type="entry name" value="Shikimate_kinase/TSH1"/>
</dbReference>
<dbReference type="GeneID" id="93336570"/>
<dbReference type="Proteomes" id="UP000190286">
    <property type="component" value="Unassembled WGS sequence"/>
</dbReference>
<comment type="caution">
    <text evidence="11">Lacks conserved residue(s) required for the propagation of feature annotation.</text>
</comment>
<dbReference type="SUPFAM" id="SSF51735">
    <property type="entry name" value="NAD(P)-binding Rossmann-fold domains"/>
    <property type="match status" value="1"/>
</dbReference>
<comment type="function">
    <text evidence="11">Catalyzes the specific phosphorylation of the 3-hydroxyl group of shikimic acid using ATP as a cosubstrate.</text>
</comment>
<comment type="pathway">
    <text evidence="2">Metabolic intermediate biosynthesis; chorismate biosynthesis; chorismate from D-erythrose 4-phosphate and phosphoenolpyruvate: step 4/7.</text>
</comment>
<dbReference type="GO" id="GO:0004764">
    <property type="term" value="F:shikimate 3-dehydrogenase (NADP+) activity"/>
    <property type="evidence" value="ECO:0007669"/>
    <property type="project" value="InterPro"/>
</dbReference>
<accession>A0A1T4W8K7</accession>
<dbReference type="InterPro" id="IPR023000">
    <property type="entry name" value="Shikimate_kinase_CS"/>
</dbReference>
<evidence type="ECO:0000256" key="4">
    <source>
        <dbReference type="ARBA" id="ARBA00022605"/>
    </source>
</evidence>
<gene>
    <name evidence="11" type="primary">aroK</name>
    <name evidence="13" type="ORF">SAMN02745178_00071</name>
</gene>
<keyword evidence="4 11" id="KW-0028">Amino-acid biosynthesis</keyword>
<dbReference type="GO" id="GO:0019632">
    <property type="term" value="P:shikimate metabolic process"/>
    <property type="evidence" value="ECO:0007669"/>
    <property type="project" value="TreeGrafter"/>
</dbReference>
<dbReference type="GO" id="GO:0050661">
    <property type="term" value="F:NADP binding"/>
    <property type="evidence" value="ECO:0007669"/>
    <property type="project" value="TreeGrafter"/>
</dbReference>
<keyword evidence="14" id="KW-1185">Reference proteome</keyword>
<feature type="binding site" evidence="11">
    <location>
        <position position="335"/>
    </location>
    <ligand>
        <name>substrate</name>
    </ligand>
</feature>
<keyword evidence="5 11" id="KW-0808">Transferase</keyword>
<dbReference type="Gene3D" id="3.40.50.10860">
    <property type="entry name" value="Leucine Dehydrogenase, chain A, domain 1"/>
    <property type="match status" value="1"/>
</dbReference>
<comment type="pathway">
    <text evidence="1 11">Metabolic intermediate biosynthesis; chorismate biosynthesis; chorismate from D-erythrose 4-phosphate and phosphoenolpyruvate: step 5/7.</text>
</comment>
<dbReference type="GO" id="GO:0009073">
    <property type="term" value="P:aromatic amino acid family biosynthetic process"/>
    <property type="evidence" value="ECO:0007669"/>
    <property type="project" value="UniProtKB-KW"/>
</dbReference>